<feature type="region of interest" description="Disordered" evidence="11">
    <location>
        <begin position="1435"/>
        <end position="1462"/>
    </location>
</feature>
<dbReference type="SMART" id="SM00109">
    <property type="entry name" value="C1"/>
    <property type="match status" value="1"/>
</dbReference>
<organism evidence="15 16">
    <name type="scientific">Adineta steineri</name>
    <dbReference type="NCBI Taxonomy" id="433720"/>
    <lineage>
        <taxon>Eukaryota</taxon>
        <taxon>Metazoa</taxon>
        <taxon>Spiralia</taxon>
        <taxon>Gnathifera</taxon>
        <taxon>Rotifera</taxon>
        <taxon>Eurotatoria</taxon>
        <taxon>Bdelloidea</taxon>
        <taxon>Adinetida</taxon>
        <taxon>Adinetidae</taxon>
        <taxon>Adineta</taxon>
    </lineage>
</organism>
<dbReference type="InterPro" id="IPR002219">
    <property type="entry name" value="PKC_DAG/PE"/>
</dbReference>
<keyword evidence="7" id="KW-0479">Metal-binding</keyword>
<dbReference type="Gene3D" id="1.20.900.10">
    <property type="entry name" value="Dbl homology (DH) domain"/>
    <property type="match status" value="1"/>
</dbReference>
<name>A0A819DYV2_9BILA</name>
<dbReference type="PANTHER" id="PTHR45872:SF2">
    <property type="entry name" value="RHO GUANINE NUCLEOTIDE EXCHANGE FACTOR 2, ISOFORM D"/>
    <property type="match status" value="1"/>
</dbReference>
<keyword evidence="9" id="KW-0175">Coiled coil</keyword>
<dbReference type="InterPro" id="IPR044926">
    <property type="entry name" value="RGS_subdomain_2"/>
</dbReference>
<feature type="region of interest" description="Disordered" evidence="11">
    <location>
        <begin position="1590"/>
        <end position="1611"/>
    </location>
</feature>
<evidence type="ECO:0000256" key="4">
    <source>
        <dbReference type="ARBA" id="ARBA00022490"/>
    </source>
</evidence>
<dbReference type="InterPro" id="IPR001849">
    <property type="entry name" value="PH_domain"/>
</dbReference>
<keyword evidence="5" id="KW-0597">Phosphoprotein</keyword>
<dbReference type="PANTHER" id="PTHR45872">
    <property type="entry name" value="RHO GUANINE NUCLEOTIDE EXCHANGE FACTOR 2, ISOFORM D"/>
    <property type="match status" value="1"/>
</dbReference>
<dbReference type="SUPFAM" id="SSF48097">
    <property type="entry name" value="Regulator of G-protein signaling, RGS"/>
    <property type="match status" value="1"/>
</dbReference>
<accession>A0A819DYV2</accession>
<dbReference type="EMBL" id="CAJOBB010001327">
    <property type="protein sequence ID" value="CAF3841721.1"/>
    <property type="molecule type" value="Genomic_DNA"/>
</dbReference>
<feature type="compositionally biased region" description="Polar residues" evidence="11">
    <location>
        <begin position="979"/>
        <end position="990"/>
    </location>
</feature>
<keyword evidence="6" id="KW-0344">Guanine-nucleotide releasing factor</keyword>
<feature type="domain" description="DH" evidence="12">
    <location>
        <begin position="1062"/>
        <end position="1252"/>
    </location>
</feature>
<feature type="compositionally biased region" description="Polar residues" evidence="11">
    <location>
        <begin position="949"/>
        <end position="958"/>
    </location>
</feature>
<dbReference type="GO" id="GO:0005096">
    <property type="term" value="F:GTPase activator activity"/>
    <property type="evidence" value="ECO:0007669"/>
    <property type="project" value="UniProtKB-KW"/>
</dbReference>
<evidence type="ECO:0000256" key="6">
    <source>
        <dbReference type="ARBA" id="ARBA00022658"/>
    </source>
</evidence>
<sequence length="1747" mass="198900">MSSSISVRIPDCKLGTVRVDRTVDIYPTPLTNNEIICNAKSYVPQLVLQRQLTTLPKEIALEDSTDEGNFIPRTKWNHPGDDDDESDIAVIYSIVRCASTRRASIAGLSALPLLSTNVNIPQPYTAKSYTLEQPLTPIVTHISKQAQIKTLTSTHMTTITPTSSSSSPPSTPPPPASSQLTLPNRSIQTSTSFTSHDRPSIPSIAIKPRPYSFRSTGRNAIERQISHITERVTQLHDTFFSRLAHPPNQPRNRSLSTFHSTITSFNINDSNILNNRLIRPRPKSETYEDHHRVNTGKKILHHRHCSEYDRIFDKNVYCKYILSLVHITLLWTGSYAQLTLLGQSKANPTFQTQKSVSNESQNDRVQFRTQTSTPERSNNTIHSHSTPNVLDAKKARDIYDKVFKQFEIAKKELDRQRSKGLNHNPARISQLESQLRQYEHQLNDIKRRLEFIEPINDPTPNKNDENSINRSNTFIEPSTANRANTLPHGISGHKKQNSLPESAVFQVMTGGSSSTNVNSPLHHIKRKFQSGKTEAYDLVKNSESLMNISGEDSYKSREPNEIDDDIVHINSSNVQSISSFDDIQQLINTSNWIPLTIFLNFLLTDTNSDPSHLLFYILTEELRTRKAENRSELIRWIFEIHSTFTMNGSPLFIGLPQPQIEAINRWLNVHQQDTNEDVKLIFHQAKDYAKSVIVDREIPDFNHKRTPTHNDLISKQNHFIEETLRPIFEYHYKSSSTDDWNNIKNARSLALLCSLATYLKRCDIKKCGNIPLEKIPKFLDREQKRLLAKLQRTTPIKKIKDHQLNEHQFSTETLCQVCYKPLWGINYQGYLCGYCQQAYHRECALNSEKCSKDRAKLRKVSNNRNASRSYSFDNLTQNFYIISNPSTPQQRGFMRRTMGGSSTLFNGIMMDLNGPSRTRSLIEGREGSVPNDTNENTPGSTEGIDPEGNISTVEQNKYPTVGRCSSDRRAAPDRPTAPKNRSSSNPQMGGNTIDEILSHRADSDIINHQDLTNQTTNPSDLLTQQAADGDSDLEADVNTLPNLSEFIPSDVLQVLYQTREWKFQTTINELIHTQRTHLKSLKIMQKCFREPMLRSSGMSPVELDCIFRNLDQLIHLHTQFKYALFQHREEAKDHVVRNIGDLILKFLDGDNGEEFARACAYFIEDQSQAIKLIKKKEQSPDFAALMRTCEANPLCRRLTLKDYLPSVMTRFTKYKMLFEAMKKFVSEDPIESEKLTKCIDCSDYILKRMNEARLKKEQEALLKQIKSNLDIQIPNDQKLQNLQDCLEVTNHRLLYSGTLKLLPDLTSQKTEFECCLFTDIFVFFQKIPIQPSEQRGIEESYKYILKEHQRDANSGRNQRLRASGNATKYTAAQNFILSPIISLEFLLIKKKACGGTRSFYVIDTDKKQLIEVEANSKDDLEKWLEMIEKARKPFEKGNQLTTSLDEKHTNSSSSPSSSTIRSTIIEEESTSQLIEANEKESAESILNSIIPIDKELKRLLHEKQMLLSRLLNIPQESSISPLHSIKPNSALEAITYASSYYNQMMKIISQTHSEINKSIDAQSISTLLIQLGEQLTLALKLLSQNSKNTDNENTLVRRNSTSFTVTPTMNGGQPQIYSDLSLSSQSLGSVINQFPPQSSITDLDEAVKSPPIEQLHVERYDEGVFDDGVESQTEEEENNSVVIADSDDEDEVEHFDSNDSITTNVDNNQQQQQFNENYLAVTKNNQNGEKNSSNTSIDNQTLNLCRL</sequence>
<evidence type="ECO:0000313" key="15">
    <source>
        <dbReference type="EMBL" id="CAF3841721.1"/>
    </source>
</evidence>
<dbReference type="Pfam" id="PF17838">
    <property type="entry name" value="PH_16"/>
    <property type="match status" value="1"/>
</dbReference>
<evidence type="ECO:0000256" key="2">
    <source>
        <dbReference type="ARBA" id="ARBA00004496"/>
    </source>
</evidence>
<dbReference type="InterPro" id="IPR036305">
    <property type="entry name" value="RGS_sf"/>
</dbReference>
<dbReference type="PROSITE" id="PS00479">
    <property type="entry name" value="ZF_DAG_PE_1"/>
    <property type="match status" value="1"/>
</dbReference>
<gene>
    <name evidence="14" type="ORF">IZO911_LOCUS17196</name>
    <name evidence="15" type="ORF">KXQ929_LOCUS19526</name>
</gene>
<evidence type="ECO:0000256" key="8">
    <source>
        <dbReference type="ARBA" id="ARBA00022833"/>
    </source>
</evidence>
<dbReference type="GO" id="GO:0046872">
    <property type="term" value="F:metal ion binding"/>
    <property type="evidence" value="ECO:0007669"/>
    <property type="project" value="UniProtKB-KW"/>
</dbReference>
<dbReference type="CDD" id="cd00160">
    <property type="entry name" value="RhoGEF"/>
    <property type="match status" value="1"/>
</dbReference>
<dbReference type="Pfam" id="PF00130">
    <property type="entry name" value="C1_1"/>
    <property type="match status" value="1"/>
</dbReference>
<feature type="region of interest" description="Disordered" evidence="11">
    <location>
        <begin position="157"/>
        <end position="209"/>
    </location>
</feature>
<protein>
    <submittedName>
        <fullName evidence="15">Uncharacterized protein</fullName>
    </submittedName>
</protein>
<evidence type="ECO:0000259" key="12">
    <source>
        <dbReference type="PROSITE" id="PS50010"/>
    </source>
</evidence>
<dbReference type="InterPro" id="IPR011993">
    <property type="entry name" value="PH-like_dom_sf"/>
</dbReference>
<evidence type="ECO:0000313" key="16">
    <source>
        <dbReference type="Proteomes" id="UP000663868"/>
    </source>
</evidence>
<evidence type="ECO:0000256" key="7">
    <source>
        <dbReference type="ARBA" id="ARBA00022723"/>
    </source>
</evidence>
<evidence type="ECO:0000256" key="11">
    <source>
        <dbReference type="SAM" id="MobiDB-lite"/>
    </source>
</evidence>
<keyword evidence="4" id="KW-0963">Cytoplasm</keyword>
<dbReference type="PROSITE" id="PS50081">
    <property type="entry name" value="ZF_DAG_PE_2"/>
    <property type="match status" value="1"/>
</dbReference>
<dbReference type="Gene3D" id="1.10.167.10">
    <property type="entry name" value="Regulator of G-protein Signalling 4, domain 2"/>
    <property type="match status" value="1"/>
</dbReference>
<feature type="domain" description="Phorbol-ester/DAG-type" evidence="13">
    <location>
        <begin position="801"/>
        <end position="850"/>
    </location>
</feature>
<dbReference type="Proteomes" id="UP000663860">
    <property type="component" value="Unassembled WGS sequence"/>
</dbReference>
<feature type="compositionally biased region" description="Low complexity" evidence="11">
    <location>
        <begin position="157"/>
        <end position="168"/>
    </location>
</feature>
<dbReference type="Gene3D" id="3.30.60.20">
    <property type="match status" value="1"/>
</dbReference>
<comment type="subcellular location">
    <subcellularLocation>
        <location evidence="2">Cytoplasm</location>
    </subcellularLocation>
    <subcellularLocation>
        <location evidence="1">Membrane</location>
    </subcellularLocation>
</comment>
<dbReference type="PROSITE" id="PS50010">
    <property type="entry name" value="DH_2"/>
    <property type="match status" value="1"/>
</dbReference>
<dbReference type="SMART" id="SM00233">
    <property type="entry name" value="PH"/>
    <property type="match status" value="1"/>
</dbReference>
<dbReference type="Pfam" id="PF00621">
    <property type="entry name" value="RhoGEF"/>
    <property type="match status" value="1"/>
</dbReference>
<dbReference type="InterPro" id="IPR041020">
    <property type="entry name" value="PH_16"/>
</dbReference>
<feature type="compositionally biased region" description="Polar residues" evidence="11">
    <location>
        <begin position="930"/>
        <end position="940"/>
    </location>
</feature>
<feature type="compositionally biased region" description="Polar residues" evidence="11">
    <location>
        <begin position="367"/>
        <end position="388"/>
    </location>
</feature>
<dbReference type="SUPFAM" id="SSF57889">
    <property type="entry name" value="Cysteine-rich domain"/>
    <property type="match status" value="1"/>
</dbReference>
<dbReference type="Proteomes" id="UP000663868">
    <property type="component" value="Unassembled WGS sequence"/>
</dbReference>
<dbReference type="GO" id="GO:0005737">
    <property type="term" value="C:cytoplasm"/>
    <property type="evidence" value="ECO:0007669"/>
    <property type="project" value="UniProtKB-SubCell"/>
</dbReference>
<evidence type="ECO:0000256" key="3">
    <source>
        <dbReference type="ARBA" id="ARBA00022468"/>
    </source>
</evidence>
<evidence type="ECO:0000259" key="13">
    <source>
        <dbReference type="PROSITE" id="PS50081"/>
    </source>
</evidence>
<feature type="region of interest" description="Disordered" evidence="11">
    <location>
        <begin position="352"/>
        <end position="388"/>
    </location>
</feature>
<dbReference type="GO" id="GO:0016020">
    <property type="term" value="C:membrane"/>
    <property type="evidence" value="ECO:0007669"/>
    <property type="project" value="UniProtKB-SubCell"/>
</dbReference>
<dbReference type="InterPro" id="IPR015212">
    <property type="entry name" value="RGS-like_dom"/>
</dbReference>
<dbReference type="InterPro" id="IPR035899">
    <property type="entry name" value="DBL_dom_sf"/>
</dbReference>
<evidence type="ECO:0000256" key="10">
    <source>
        <dbReference type="ARBA" id="ARBA00023136"/>
    </source>
</evidence>
<dbReference type="EMBL" id="CAJNOE010000159">
    <property type="protein sequence ID" value="CAF0992746.1"/>
    <property type="molecule type" value="Genomic_DNA"/>
</dbReference>
<feature type="region of interest" description="Disordered" evidence="11">
    <location>
        <begin position="475"/>
        <end position="496"/>
    </location>
</feature>
<dbReference type="GO" id="GO:0005085">
    <property type="term" value="F:guanyl-nucleotide exchange factor activity"/>
    <property type="evidence" value="ECO:0007669"/>
    <property type="project" value="UniProtKB-KW"/>
</dbReference>
<evidence type="ECO:0000256" key="9">
    <source>
        <dbReference type="ARBA" id="ARBA00023054"/>
    </source>
</evidence>
<dbReference type="Gene3D" id="2.30.29.30">
    <property type="entry name" value="Pleckstrin-homology domain (PH domain)/Phosphotyrosine-binding domain (PTB)"/>
    <property type="match status" value="1"/>
</dbReference>
<keyword evidence="10" id="KW-0472">Membrane</keyword>
<comment type="caution">
    <text evidence="15">The sequence shown here is derived from an EMBL/GenBank/DDBJ whole genome shotgun (WGS) entry which is preliminary data.</text>
</comment>
<feature type="compositionally biased region" description="Polar residues" evidence="11">
    <location>
        <begin position="475"/>
        <end position="484"/>
    </location>
</feature>
<evidence type="ECO:0000313" key="14">
    <source>
        <dbReference type="EMBL" id="CAF0992746.1"/>
    </source>
</evidence>
<feature type="compositionally biased region" description="Polar residues" evidence="11">
    <location>
        <begin position="184"/>
        <end position="194"/>
    </location>
</feature>
<evidence type="ECO:0000256" key="5">
    <source>
        <dbReference type="ARBA" id="ARBA00022553"/>
    </source>
</evidence>
<dbReference type="SUPFAM" id="SSF48065">
    <property type="entry name" value="DBL homology domain (DH-domain)"/>
    <property type="match status" value="1"/>
</dbReference>
<keyword evidence="3" id="KW-0343">GTPase activation</keyword>
<dbReference type="Pfam" id="PF09128">
    <property type="entry name" value="RGS-like"/>
    <property type="match status" value="1"/>
</dbReference>
<evidence type="ECO:0000256" key="1">
    <source>
        <dbReference type="ARBA" id="ARBA00004370"/>
    </source>
</evidence>
<dbReference type="InterPro" id="IPR000219">
    <property type="entry name" value="DH_dom"/>
</dbReference>
<feature type="compositionally biased region" description="Low complexity" evidence="11">
    <location>
        <begin position="1451"/>
        <end position="1462"/>
    </location>
</feature>
<reference evidence="15" key="1">
    <citation type="submission" date="2021-02" db="EMBL/GenBank/DDBJ databases">
        <authorList>
            <person name="Nowell W R."/>
        </authorList>
    </citation>
    <scope>NUCLEOTIDE SEQUENCE</scope>
</reference>
<dbReference type="SUPFAM" id="SSF50729">
    <property type="entry name" value="PH domain-like"/>
    <property type="match status" value="1"/>
</dbReference>
<dbReference type="GO" id="GO:0001664">
    <property type="term" value="F:G protein-coupled receptor binding"/>
    <property type="evidence" value="ECO:0007669"/>
    <property type="project" value="TreeGrafter"/>
</dbReference>
<dbReference type="InterPro" id="IPR046349">
    <property type="entry name" value="C1-like_sf"/>
</dbReference>
<keyword evidence="8" id="KW-0862">Zinc</keyword>
<dbReference type="SMART" id="SM00325">
    <property type="entry name" value="RhoGEF"/>
    <property type="match status" value="1"/>
</dbReference>
<feature type="region of interest" description="Disordered" evidence="11">
    <location>
        <begin position="915"/>
        <end position="992"/>
    </location>
</feature>
<proteinExistence type="predicted"/>
<dbReference type="GO" id="GO:0007186">
    <property type="term" value="P:G protein-coupled receptor signaling pathway"/>
    <property type="evidence" value="ECO:0007669"/>
    <property type="project" value="TreeGrafter"/>
</dbReference>